<dbReference type="InterPro" id="IPR000719">
    <property type="entry name" value="Prot_kinase_dom"/>
</dbReference>
<keyword evidence="1" id="KW-0547">Nucleotide-binding</keyword>
<reference evidence="3" key="1">
    <citation type="submission" date="2019-10" db="EMBL/GenBank/DDBJ databases">
        <title>Conservation and host-specific expression of non-tandemly repeated heterogenous ribosome RNA gene in arbuscular mycorrhizal fungi.</title>
        <authorList>
            <person name="Maeda T."/>
            <person name="Kobayashi Y."/>
            <person name="Nakagawa T."/>
            <person name="Ezawa T."/>
            <person name="Yamaguchi K."/>
            <person name="Bino T."/>
            <person name="Nishimoto Y."/>
            <person name="Shigenobu S."/>
            <person name="Kawaguchi M."/>
        </authorList>
    </citation>
    <scope>NUCLEOTIDE SEQUENCE</scope>
    <source>
        <strain evidence="3">HR1</strain>
    </source>
</reference>
<dbReference type="InterPro" id="IPR051681">
    <property type="entry name" value="Ser/Thr_Kinases-Pseudokinases"/>
</dbReference>
<dbReference type="SUPFAM" id="SSF56112">
    <property type="entry name" value="Protein kinase-like (PK-like)"/>
    <property type="match status" value="1"/>
</dbReference>
<dbReference type="InterPro" id="IPR001245">
    <property type="entry name" value="Ser-Thr/Tyr_kinase_cat_dom"/>
</dbReference>
<comment type="caution">
    <text evidence="3">The sequence shown here is derived from an EMBL/GenBank/DDBJ whole genome shotgun (WGS) entry which is preliminary data.</text>
</comment>
<keyword evidence="3" id="KW-0418">Kinase</keyword>
<accession>A0A8H3QLP1</accession>
<dbReference type="OrthoDB" id="2352497at2759"/>
<feature type="binding site" evidence="1">
    <location>
        <position position="65"/>
    </location>
    <ligand>
        <name>ATP</name>
        <dbReference type="ChEBI" id="CHEBI:30616"/>
    </ligand>
</feature>
<sequence length="482" mass="55810">MSKSEWIDWIEDATKNKYIKYYEFKSFSNKKKIGSGGFGKIYRANWKNNRNILALKSIKDTTARKIVNELKVQRELIFHNNIIKFYGITIDDQNPGSKEYMLVMEYADSGTLRRYLEKNTSSLTWNDKFKMAYQLSNAVSYLHDENIVHCDLHSCNVLVHQNKIKLADFGLSKNIYDPTVSSQGAGVAPYLDPKKFCLNKYSLNKKSDVYSIGVLLWEISSCRPPFENVYNPHVLPMRISKGLRETPIPNTPKDYERIYTDCWKHEPDDRPTIHDVVTKLEAIMKNNNITKYSWTIPISNSSHDNLSQSFNNNMYDAKEIKPLISSPQISFYEQKSEKDIVDGIAAISDKILENKKQRILDYLKMNHVTSNEIFDWLSNNQDEVNSLLALGDFYYLGIATSIDKKKAFKYYLEAGERGNSIAQYALGILCEKEENDESQALYWFNESAKQGNQDAINNFYRLKSSNGRSFKENIYSMMGQRL</sequence>
<dbReference type="PANTHER" id="PTHR44329">
    <property type="entry name" value="SERINE/THREONINE-PROTEIN KINASE TNNI3K-RELATED"/>
    <property type="match status" value="1"/>
</dbReference>
<dbReference type="PROSITE" id="PS00107">
    <property type="entry name" value="PROTEIN_KINASE_ATP"/>
    <property type="match status" value="1"/>
</dbReference>
<dbReference type="GO" id="GO:0004674">
    <property type="term" value="F:protein serine/threonine kinase activity"/>
    <property type="evidence" value="ECO:0007669"/>
    <property type="project" value="TreeGrafter"/>
</dbReference>
<dbReference type="GO" id="GO:0005524">
    <property type="term" value="F:ATP binding"/>
    <property type="evidence" value="ECO:0007669"/>
    <property type="project" value="UniProtKB-UniRule"/>
</dbReference>
<feature type="domain" description="Protein kinase" evidence="2">
    <location>
        <begin position="27"/>
        <end position="284"/>
    </location>
</feature>
<keyword evidence="3" id="KW-0808">Transferase</keyword>
<dbReference type="Pfam" id="PF07714">
    <property type="entry name" value="PK_Tyr_Ser-Thr"/>
    <property type="match status" value="1"/>
</dbReference>
<dbReference type="PRINTS" id="PR00109">
    <property type="entry name" value="TYRKINASE"/>
</dbReference>
<proteinExistence type="predicted"/>
<keyword evidence="1" id="KW-0067">ATP-binding</keyword>
<dbReference type="InterPro" id="IPR017441">
    <property type="entry name" value="Protein_kinase_ATP_BS"/>
</dbReference>
<gene>
    <name evidence="3" type="ORF">RCL2_001086200</name>
</gene>
<organism evidence="3 4">
    <name type="scientific">Rhizophagus clarus</name>
    <dbReference type="NCBI Taxonomy" id="94130"/>
    <lineage>
        <taxon>Eukaryota</taxon>
        <taxon>Fungi</taxon>
        <taxon>Fungi incertae sedis</taxon>
        <taxon>Mucoromycota</taxon>
        <taxon>Glomeromycotina</taxon>
        <taxon>Glomeromycetes</taxon>
        <taxon>Glomerales</taxon>
        <taxon>Glomeraceae</taxon>
        <taxon>Rhizophagus</taxon>
    </lineage>
</organism>
<dbReference type="EMBL" id="BLAL01000073">
    <property type="protein sequence ID" value="GES83707.1"/>
    <property type="molecule type" value="Genomic_DNA"/>
</dbReference>
<name>A0A8H3QLP1_9GLOM</name>
<dbReference type="Proteomes" id="UP000615446">
    <property type="component" value="Unassembled WGS sequence"/>
</dbReference>
<evidence type="ECO:0000256" key="1">
    <source>
        <dbReference type="PROSITE-ProRule" id="PRU10141"/>
    </source>
</evidence>
<dbReference type="PROSITE" id="PS50011">
    <property type="entry name" value="PROTEIN_KINASE_DOM"/>
    <property type="match status" value="1"/>
</dbReference>
<dbReference type="Pfam" id="PF08238">
    <property type="entry name" value="Sel1"/>
    <property type="match status" value="2"/>
</dbReference>
<dbReference type="InterPro" id="IPR011009">
    <property type="entry name" value="Kinase-like_dom_sf"/>
</dbReference>
<dbReference type="SUPFAM" id="SSF81901">
    <property type="entry name" value="HCP-like"/>
    <property type="match status" value="1"/>
</dbReference>
<dbReference type="Gene3D" id="1.10.510.10">
    <property type="entry name" value="Transferase(Phosphotransferase) domain 1"/>
    <property type="match status" value="1"/>
</dbReference>
<protein>
    <submittedName>
        <fullName evidence="3">Kinase-like domain-containing protein</fullName>
    </submittedName>
</protein>
<dbReference type="AlphaFoldDB" id="A0A8H3QLP1"/>
<dbReference type="InterPro" id="IPR011990">
    <property type="entry name" value="TPR-like_helical_dom_sf"/>
</dbReference>
<evidence type="ECO:0000259" key="2">
    <source>
        <dbReference type="PROSITE" id="PS50011"/>
    </source>
</evidence>
<dbReference type="Gene3D" id="1.25.40.10">
    <property type="entry name" value="Tetratricopeptide repeat domain"/>
    <property type="match status" value="1"/>
</dbReference>
<dbReference type="InterPro" id="IPR006597">
    <property type="entry name" value="Sel1-like"/>
</dbReference>
<evidence type="ECO:0000313" key="4">
    <source>
        <dbReference type="Proteomes" id="UP000615446"/>
    </source>
</evidence>
<dbReference type="SMART" id="SM00671">
    <property type="entry name" value="SEL1"/>
    <property type="match status" value="2"/>
</dbReference>
<evidence type="ECO:0000313" key="3">
    <source>
        <dbReference type="EMBL" id="GES83707.1"/>
    </source>
</evidence>